<feature type="domain" description="F-box" evidence="3">
    <location>
        <begin position="103"/>
        <end position="148"/>
    </location>
</feature>
<dbReference type="PROSITE" id="PS50181">
    <property type="entry name" value="FBOX"/>
    <property type="match status" value="1"/>
</dbReference>
<protein>
    <recommendedName>
        <fullName evidence="3">F-box domain-containing protein</fullName>
    </recommendedName>
</protein>
<sequence>MPLLGTPFSIDRLLGLHLFDSAFGPAPPPSNAANTAKQHPATTSAASRFASSTSSPKVFKTGASSSSASSALALLGLVAKDLDPAPSPSLPAAVASPSVHIAAWPMAQLPVEIFEIITRYLTRADVQALRLVCREFEAKVSAQYFRNVVVPFRAELYTSLDDENNAAIASRLFSNGMRIFESFGPHILRFALSLELDEFILAYPPVKPAQEAIPAFWGIYRWPHETYHRYRDLEGLEQTADETDSMKKALRCLTKVTNIGLCCDAGLGFLVGPEHAVHKINNRDPVFDARDWHQDSRVKKGDTLVAVSDFNGVRRDLTSATAQHDNFKRRVLEKMISDAGFAGYYVHEAIDLLLETEGVTISEIDFDEREVNVDEQQQQLQQQQQEARISRRAQRQFQIQHLLQQHNAQPQPQPQPQPQQQQHNNDVFDIFGFQVPNHHGGNFHLPLPPDDNGNETTTFGPPEEDAAFGIPNIPVMPPQPAPATRPPHIQPRPAQQEGQRQFTFEAATRQPLIPTNLTRAQKELLLELEWAHRAMIQSYVISIIDNARDGCFTNLTNVTIAKIPSAHIHILCHKELWENIPSIKTVSLAVIADWRKISKPSPGVVEDVHVSPVDAVGKVYRLLNDHIGRRPNIESLRFEWICGGEFARGPYQRNQYVLPAPFVESPDLMISPDGAKDASRLLHLPFIKYLSLKNCWFAPHVLFQTTRYMALHSLEKLDLETVSISGPPTIPPQQPANPAPPAADDAGVPLHPLFPGVIGPVPVALFQQPAIPPVPEEPSVDRLALPDTFSWAGFCEHFSPGIKMRHLPRFRESPSSDTDGSSSKAEDLSPFLPDASKLKVDESRYGLSSITFKSCGYVFIDVRTLDIRAILPTEAQLGHAFANALRHDIFHSMQYSKDKFLGRIVPYMLPAEMKTLEHIFLFEQGWSKVYPEQVLDDAVTDGFDCPGMARFSGTLEGPGDAESLMMTE</sequence>
<feature type="coiled-coil region" evidence="1">
    <location>
        <begin position="366"/>
        <end position="393"/>
    </location>
</feature>
<comment type="caution">
    <text evidence="4">The sequence shown here is derived from an EMBL/GenBank/DDBJ whole genome shotgun (WGS) entry which is preliminary data.</text>
</comment>
<name>A0A6V8R3Z9_TRIAP</name>
<organism evidence="4 5">
    <name type="scientific">Trichoderma asperellum</name>
    <name type="common">Filamentous fungus</name>
    <dbReference type="NCBI Taxonomy" id="101201"/>
    <lineage>
        <taxon>Eukaryota</taxon>
        <taxon>Fungi</taxon>
        <taxon>Dikarya</taxon>
        <taxon>Ascomycota</taxon>
        <taxon>Pezizomycotina</taxon>
        <taxon>Sordariomycetes</taxon>
        <taxon>Hypocreomycetidae</taxon>
        <taxon>Hypocreales</taxon>
        <taxon>Hypocreaceae</taxon>
        <taxon>Trichoderma</taxon>
    </lineage>
</organism>
<dbReference type="GO" id="GO:0043565">
    <property type="term" value="F:sequence-specific DNA binding"/>
    <property type="evidence" value="ECO:0007669"/>
    <property type="project" value="TreeGrafter"/>
</dbReference>
<dbReference type="EMBL" id="BLZH01000014">
    <property type="protein sequence ID" value="GFP59784.1"/>
    <property type="molecule type" value="Genomic_DNA"/>
</dbReference>
<feature type="region of interest" description="Disordered" evidence="2">
    <location>
        <begin position="809"/>
        <end position="828"/>
    </location>
</feature>
<proteinExistence type="predicted"/>
<dbReference type="OrthoDB" id="4194555at2759"/>
<evidence type="ECO:0000313" key="5">
    <source>
        <dbReference type="Proteomes" id="UP000517252"/>
    </source>
</evidence>
<gene>
    <name evidence="4" type="ORF">TASIC1_0014020600</name>
</gene>
<dbReference type="GO" id="GO:0005634">
    <property type="term" value="C:nucleus"/>
    <property type="evidence" value="ECO:0007669"/>
    <property type="project" value="TreeGrafter"/>
</dbReference>
<feature type="compositionally biased region" description="Low complexity" evidence="2">
    <location>
        <begin position="31"/>
        <end position="49"/>
    </location>
</feature>
<dbReference type="PANTHER" id="PTHR14312:SF1">
    <property type="entry name" value="BASIC-LEUCINE ZIPPER TRANSCRIPTION FACTOR A"/>
    <property type="match status" value="1"/>
</dbReference>
<feature type="region of interest" description="Disordered" evidence="2">
    <location>
        <begin position="28"/>
        <end position="49"/>
    </location>
</feature>
<feature type="region of interest" description="Disordered" evidence="2">
    <location>
        <begin position="724"/>
        <end position="745"/>
    </location>
</feature>
<evidence type="ECO:0000313" key="4">
    <source>
        <dbReference type="EMBL" id="GFP59784.1"/>
    </source>
</evidence>
<reference evidence="4 5" key="1">
    <citation type="submission" date="2020-07" db="EMBL/GenBank/DDBJ databases">
        <title>Trichoderma asperellum IC-1 whole genome shotgun sequence.</title>
        <authorList>
            <person name="Kanamasa S."/>
            <person name="Takahashi H."/>
        </authorList>
    </citation>
    <scope>NUCLEOTIDE SEQUENCE [LARGE SCALE GENOMIC DNA]</scope>
    <source>
        <strain evidence="4 5">IC-1</strain>
    </source>
</reference>
<feature type="compositionally biased region" description="Pro residues" evidence="2">
    <location>
        <begin position="728"/>
        <end position="741"/>
    </location>
</feature>
<dbReference type="GO" id="GO:0010468">
    <property type="term" value="P:regulation of gene expression"/>
    <property type="evidence" value="ECO:0007669"/>
    <property type="project" value="TreeGrafter"/>
</dbReference>
<evidence type="ECO:0000256" key="1">
    <source>
        <dbReference type="SAM" id="Coils"/>
    </source>
</evidence>
<keyword evidence="1" id="KW-0175">Coiled coil</keyword>
<dbReference type="PANTHER" id="PTHR14312">
    <property type="entry name" value="CREB/ATF BZIP TRANSCRIPTION FACTOR"/>
    <property type="match status" value="1"/>
</dbReference>
<evidence type="ECO:0000259" key="3">
    <source>
        <dbReference type="PROSITE" id="PS50181"/>
    </source>
</evidence>
<accession>A0A6V8R3Z9</accession>
<evidence type="ECO:0000256" key="2">
    <source>
        <dbReference type="SAM" id="MobiDB-lite"/>
    </source>
</evidence>
<dbReference type="AlphaFoldDB" id="A0A6V8R3Z9"/>
<dbReference type="Proteomes" id="UP000517252">
    <property type="component" value="Unassembled WGS sequence"/>
</dbReference>
<dbReference type="InterPro" id="IPR001810">
    <property type="entry name" value="F-box_dom"/>
</dbReference>